<evidence type="ECO:0000313" key="1">
    <source>
        <dbReference type="EMBL" id="KAI9907055.1"/>
    </source>
</evidence>
<keyword evidence="2" id="KW-1185">Reference proteome</keyword>
<gene>
    <name evidence="1" type="ORF">PsorP6_016405</name>
</gene>
<evidence type="ECO:0000313" key="2">
    <source>
        <dbReference type="Proteomes" id="UP001163321"/>
    </source>
</evidence>
<dbReference type="Proteomes" id="UP001163321">
    <property type="component" value="Chromosome 8"/>
</dbReference>
<sequence>MDKLQALFPADTCQFQLYHQLVTLDAQDEARRDHTCTILEVGCGAGGGLCALQVLYPHANVVGLDLSMQALARSKEVWTRFTEQMPEFHAKRLRLYHRSCESMKGVLTASVDIAVAVQSLQEVPDLGRAVHELARVLKPGGRLYVADFIPSDTEADRVEQWLLSRRSSTPNTSLLFELVHEELVTHEAAMAAKRSSRSMRELIHRFTREDLHQELETFFLVEHSSQYELLCQDEMGYRLLCLCRTNERSSDEESELEHGTDWVGDTTTTDHSSDEEIHDDDMPNYYSYHDLFPQLDLLTKHYRVILNEMQAVQELTTWPFWPEKHYTEGMSEWRVFPFCYTFPAYDASKTTWVSSTCSMCPRTTELLKQLPGIRTALFSKLGPNTTLSAHRGWADLANHVLRVHFSLLVPTLSNGDQCCAMVVGGETSYHAEGDFIVFDDSKLHYAYNNHPEATRYVLIVDFYRPDHLPRGRARGGHSDELDEFIESFGKQTVLCSSHDD</sequence>
<organism evidence="1 2">
    <name type="scientific">Peronosclerospora sorghi</name>
    <dbReference type="NCBI Taxonomy" id="230839"/>
    <lineage>
        <taxon>Eukaryota</taxon>
        <taxon>Sar</taxon>
        <taxon>Stramenopiles</taxon>
        <taxon>Oomycota</taxon>
        <taxon>Peronosporomycetes</taxon>
        <taxon>Peronosporales</taxon>
        <taxon>Peronosporaceae</taxon>
        <taxon>Peronosclerospora</taxon>
    </lineage>
</organism>
<proteinExistence type="predicted"/>
<dbReference type="EMBL" id="CM047587">
    <property type="protein sequence ID" value="KAI9907055.1"/>
    <property type="molecule type" value="Genomic_DNA"/>
</dbReference>
<accession>A0ACC0VM80</accession>
<protein>
    <submittedName>
        <fullName evidence="1">Uncharacterized protein</fullName>
    </submittedName>
</protein>
<reference evidence="1 2" key="1">
    <citation type="journal article" date="2022" name="bioRxiv">
        <title>The genome of the oomycete Peronosclerospora sorghi, a cosmopolitan pathogen of maize and sorghum, is inflated with dispersed pseudogenes.</title>
        <authorList>
            <person name="Fletcher K."/>
            <person name="Martin F."/>
            <person name="Isakeit T."/>
            <person name="Cavanaugh K."/>
            <person name="Magill C."/>
            <person name="Michelmore R."/>
        </authorList>
    </citation>
    <scope>NUCLEOTIDE SEQUENCE [LARGE SCALE GENOMIC DNA]</scope>
    <source>
        <strain evidence="1">P6</strain>
    </source>
</reference>
<comment type="caution">
    <text evidence="1">The sequence shown here is derived from an EMBL/GenBank/DDBJ whole genome shotgun (WGS) entry which is preliminary data.</text>
</comment>
<name>A0ACC0VM80_9STRA</name>